<protein>
    <submittedName>
        <fullName evidence="2">Uncharacterized protein</fullName>
    </submittedName>
</protein>
<dbReference type="AlphaFoldDB" id="A0AAD9NIM5"/>
<dbReference type="EMBL" id="JAODUO010001067">
    <property type="protein sequence ID" value="KAK2171430.1"/>
    <property type="molecule type" value="Genomic_DNA"/>
</dbReference>
<reference evidence="2" key="1">
    <citation type="journal article" date="2023" name="Mol. Biol. Evol.">
        <title>Third-Generation Sequencing Reveals the Adaptive Role of the Epigenome in Three Deep-Sea Polychaetes.</title>
        <authorList>
            <person name="Perez M."/>
            <person name="Aroh O."/>
            <person name="Sun Y."/>
            <person name="Lan Y."/>
            <person name="Juniper S.K."/>
            <person name="Young C.R."/>
            <person name="Angers B."/>
            <person name="Qian P.Y."/>
        </authorList>
    </citation>
    <scope>NUCLEOTIDE SEQUENCE</scope>
    <source>
        <strain evidence="2">R07B-5</strain>
    </source>
</reference>
<name>A0AAD9NIM5_RIDPI</name>
<dbReference type="Proteomes" id="UP001209878">
    <property type="component" value="Unassembled WGS sequence"/>
</dbReference>
<dbReference type="GO" id="GO:0090263">
    <property type="term" value="P:positive regulation of canonical Wnt signaling pathway"/>
    <property type="evidence" value="ECO:0007669"/>
    <property type="project" value="TreeGrafter"/>
</dbReference>
<feature type="compositionally biased region" description="Basic and acidic residues" evidence="1">
    <location>
        <begin position="433"/>
        <end position="446"/>
    </location>
</feature>
<dbReference type="GO" id="GO:0000209">
    <property type="term" value="P:protein polyubiquitination"/>
    <property type="evidence" value="ECO:0007669"/>
    <property type="project" value="TreeGrafter"/>
</dbReference>
<accession>A0AAD9NIM5</accession>
<dbReference type="PANTHER" id="PTHR46276">
    <property type="entry name" value="E3 UBIQUITIN-PROTEIN LIGASE UBR5"/>
    <property type="match status" value="1"/>
</dbReference>
<evidence type="ECO:0000256" key="1">
    <source>
        <dbReference type="SAM" id="MobiDB-lite"/>
    </source>
</evidence>
<organism evidence="2 3">
    <name type="scientific">Ridgeia piscesae</name>
    <name type="common">Tubeworm</name>
    <dbReference type="NCBI Taxonomy" id="27915"/>
    <lineage>
        <taxon>Eukaryota</taxon>
        <taxon>Metazoa</taxon>
        <taxon>Spiralia</taxon>
        <taxon>Lophotrochozoa</taxon>
        <taxon>Annelida</taxon>
        <taxon>Polychaeta</taxon>
        <taxon>Sedentaria</taxon>
        <taxon>Canalipalpata</taxon>
        <taxon>Sabellida</taxon>
        <taxon>Siboglinidae</taxon>
        <taxon>Ridgeia</taxon>
    </lineage>
</organism>
<evidence type="ECO:0000313" key="2">
    <source>
        <dbReference type="EMBL" id="KAK2171430.1"/>
    </source>
</evidence>
<dbReference type="GO" id="GO:0034450">
    <property type="term" value="F:ubiquitin-ubiquitin ligase activity"/>
    <property type="evidence" value="ECO:0007669"/>
    <property type="project" value="TreeGrafter"/>
</dbReference>
<comment type="caution">
    <text evidence="2">The sequence shown here is derived from an EMBL/GenBank/DDBJ whole genome shotgun (WGS) entry which is preliminary data.</text>
</comment>
<evidence type="ECO:0000313" key="3">
    <source>
        <dbReference type="Proteomes" id="UP001209878"/>
    </source>
</evidence>
<keyword evidence="3" id="KW-1185">Reference proteome</keyword>
<gene>
    <name evidence="2" type="ORF">NP493_1069g00091</name>
</gene>
<dbReference type="PANTHER" id="PTHR46276:SF1">
    <property type="entry name" value="E3 UBIQUITIN-PROTEIN LIGASE UBR5"/>
    <property type="match status" value="1"/>
</dbReference>
<sequence>MDSTEAQLRFGSALSDVTDPAHPGHPMHAPFTRTQPRERGAPTGGVAGGVTSREEQRLLQTVETGRRTCPGGLARTRLGTGFDGNSARRDFLTYALSLMRSHNAEHGDSLPVLDITSLRHIAYVLDALIYYMRSGTDVDSDIIRDTGSVQSWVDNDDTIHDDADDDPVNQSVAMETDSMDGESEVGGAGKGTGRKHPFFQRSDSTTFLGCIPPDPFHVPLVDAIPMAERPQLLQPNARKEELFGVPKHTIPLTDMAAHPSTDKSPFLPTPTPFDRLPTHLALSVRAATGLTSQAGYSVGMTATEVPLCSVSQGATPAETSSQSVAPTNATVIVRPSGQVVGTTAEGARGTAVNSDLDVMVTSAVPSGGGSAAEPAARTVVGVTTGSVAPNMDTERGTHEMEIEKQCTQASVIVHASAAQSMVLHPSGGMKGTEGGKTEETGEESREAGLAVAPATTTAPR</sequence>
<feature type="region of interest" description="Disordered" evidence="1">
    <location>
        <begin position="175"/>
        <end position="198"/>
    </location>
</feature>
<dbReference type="GO" id="GO:0005634">
    <property type="term" value="C:nucleus"/>
    <property type="evidence" value="ECO:0007669"/>
    <property type="project" value="TreeGrafter"/>
</dbReference>
<proteinExistence type="predicted"/>
<feature type="region of interest" description="Disordered" evidence="1">
    <location>
        <begin position="1"/>
        <end position="53"/>
    </location>
</feature>
<feature type="region of interest" description="Disordered" evidence="1">
    <location>
        <begin position="423"/>
        <end position="460"/>
    </location>
</feature>
<dbReference type="GO" id="GO:0005737">
    <property type="term" value="C:cytoplasm"/>
    <property type="evidence" value="ECO:0007669"/>
    <property type="project" value="TreeGrafter"/>
</dbReference>